<dbReference type="FunFam" id="3.30.70.1230:FF:000007">
    <property type="entry name" value="Guanylate cyclase soluble subunit alpha-3"/>
    <property type="match status" value="1"/>
</dbReference>
<evidence type="ECO:0000256" key="10">
    <source>
        <dbReference type="SAM" id="MobiDB-lite"/>
    </source>
</evidence>
<comment type="subcellular location">
    <subcellularLocation>
        <location evidence="1">Cytoplasm</location>
    </subcellularLocation>
</comment>
<dbReference type="InterPro" id="IPR001054">
    <property type="entry name" value="A/G_cyclase"/>
</dbReference>
<dbReference type="InterPro" id="IPR029787">
    <property type="entry name" value="Nucleotide_cyclase"/>
</dbReference>
<accession>A0A8D1CC91</accession>
<dbReference type="SUPFAM" id="SSF55073">
    <property type="entry name" value="Nucleotide cyclase"/>
    <property type="match status" value="1"/>
</dbReference>
<dbReference type="InterPro" id="IPR042463">
    <property type="entry name" value="HNOB_dom_associated_sf"/>
</dbReference>
<keyword evidence="5" id="KW-0342">GTP-binding</keyword>
<dbReference type="InterPro" id="IPR011644">
    <property type="entry name" value="Heme_NO-bd"/>
</dbReference>
<dbReference type="GO" id="GO:0020037">
    <property type="term" value="F:heme binding"/>
    <property type="evidence" value="ECO:0007669"/>
    <property type="project" value="InterPro"/>
</dbReference>
<dbReference type="InterPro" id="IPR024096">
    <property type="entry name" value="NO_sig/Golgi_transp_ligand-bd"/>
</dbReference>
<evidence type="ECO:0000256" key="1">
    <source>
        <dbReference type="ARBA" id="ARBA00004496"/>
    </source>
</evidence>
<dbReference type="Proteomes" id="UP000694570">
    <property type="component" value="Unplaced"/>
</dbReference>
<dbReference type="PROSITE" id="PS00452">
    <property type="entry name" value="GUANYLATE_CYCLASE_1"/>
    <property type="match status" value="1"/>
</dbReference>
<protein>
    <recommendedName>
        <fullName evidence="2">guanylate cyclase</fullName>
        <ecNumber evidence="2">4.6.1.2</ecNumber>
    </recommendedName>
</protein>
<keyword evidence="6 8" id="KW-0456">Lyase</keyword>
<dbReference type="Ensembl" id="ENSSSCT00030073708.1">
    <property type="protein sequence ID" value="ENSSSCP00030033742.1"/>
    <property type="gene ID" value="ENSSSCG00030052839.1"/>
</dbReference>
<evidence type="ECO:0000256" key="6">
    <source>
        <dbReference type="ARBA" id="ARBA00023239"/>
    </source>
</evidence>
<dbReference type="Gene3D" id="3.30.450.260">
    <property type="entry name" value="Haem NO binding associated domain"/>
    <property type="match status" value="1"/>
</dbReference>
<evidence type="ECO:0000313" key="13">
    <source>
        <dbReference type="Proteomes" id="UP000694570"/>
    </source>
</evidence>
<dbReference type="InterPro" id="IPR011645">
    <property type="entry name" value="HNOB_dom_associated"/>
</dbReference>
<organism evidence="12 13">
    <name type="scientific">Sus scrofa</name>
    <name type="common">Pig</name>
    <dbReference type="NCBI Taxonomy" id="9823"/>
    <lineage>
        <taxon>Eukaryota</taxon>
        <taxon>Metazoa</taxon>
        <taxon>Chordata</taxon>
        <taxon>Craniata</taxon>
        <taxon>Vertebrata</taxon>
        <taxon>Euteleostomi</taxon>
        <taxon>Mammalia</taxon>
        <taxon>Eutheria</taxon>
        <taxon>Laurasiatheria</taxon>
        <taxon>Artiodactyla</taxon>
        <taxon>Suina</taxon>
        <taxon>Suidae</taxon>
        <taxon>Sus</taxon>
    </lineage>
</organism>
<dbReference type="SMART" id="SM00044">
    <property type="entry name" value="CYCc"/>
    <property type="match status" value="1"/>
</dbReference>
<dbReference type="FunFam" id="3.90.1520.10:FF:000009">
    <property type="entry name" value="Guanylate cyclase soluble subunit beta-2"/>
    <property type="match status" value="1"/>
</dbReference>
<dbReference type="GO" id="GO:0005829">
    <property type="term" value="C:cytosol"/>
    <property type="evidence" value="ECO:0007669"/>
    <property type="project" value="UniProtKB-ARBA"/>
</dbReference>
<proteinExistence type="inferred from homology"/>
<dbReference type="Pfam" id="PF07700">
    <property type="entry name" value="HNOB"/>
    <property type="match status" value="1"/>
</dbReference>
<dbReference type="PROSITE" id="PS50125">
    <property type="entry name" value="GUANYLATE_CYCLASE_2"/>
    <property type="match status" value="1"/>
</dbReference>
<reference evidence="12" key="1">
    <citation type="submission" date="2025-08" db="UniProtKB">
        <authorList>
            <consortium name="Ensembl"/>
        </authorList>
    </citation>
    <scope>IDENTIFICATION</scope>
</reference>
<evidence type="ECO:0000256" key="5">
    <source>
        <dbReference type="ARBA" id="ARBA00023134"/>
    </source>
</evidence>
<dbReference type="GO" id="GO:0004383">
    <property type="term" value="F:guanylate cyclase activity"/>
    <property type="evidence" value="ECO:0007669"/>
    <property type="project" value="UniProtKB-EC"/>
</dbReference>
<dbReference type="Pfam" id="PF00211">
    <property type="entry name" value="Guanylate_cyc"/>
    <property type="match status" value="1"/>
</dbReference>
<sequence>MEAILKLFGEYFFKFCKMSGYDRMLRTLGGNLTEFIENLDALHSYLALSYQEMNAPSFRVERAADEKMLLHYYSDRSGLCHIVPGIIEAVAKDFFDIDVTLEILDVHQEEERTAKKEHVVFLIVQKSHRQMRRAKPKDSQRDQEALEAAFLRMKEKYLSVSVCPVKKSRWEVVRRIVMFGKRHLRNTFEPIYPERLWIEERTFCNAFPFHLVFDASLRVKQAGVNIQKYIPGLRTPKIRLDTYFSIVHPPVAFDIFSICQFINSPFVLKARGERLPEAGRSRPPLKLRGQMIWMESTRCMVYLCSPKLRSLGELEERQMHLSDIAPHDTTRDLILLNQQRLAEMELSNQLERKKEELRVLSKHLAIEKKKTEALLYAMLPKHVANQLKEGRKVAAGEFKTCTILFSDVVTFTTICAACEPIQIVNMLNSMYSKFDRLTSVHDVYKVETIGDAYMVVGGVPVPIGSHAQRVANFALGMRLSAKEVMNPVTGEPIQIRVGIHTGPVLAGVVGDKMPRYCLFGDTVNTASRMESHGLPNKVHLSPTAYRALENQGFEITERGEIEVKGKGKMTTYFLIRNVNASEDELMGRPRTPLHPEEASAPGSQDRTLAVMRYADSCQRLPEGDAARAPDQSTPRVSPAASGQDSVEAANGQRSSDETKTQRLPGEPLPSGFCALL</sequence>
<feature type="domain" description="Guanylate cyclase" evidence="11">
    <location>
        <begin position="402"/>
        <end position="530"/>
    </location>
</feature>
<evidence type="ECO:0000313" key="12">
    <source>
        <dbReference type="Ensembl" id="ENSSSCP00030033742.1"/>
    </source>
</evidence>
<evidence type="ECO:0000259" key="11">
    <source>
        <dbReference type="PROSITE" id="PS50125"/>
    </source>
</evidence>
<dbReference type="AlphaFoldDB" id="A0A8D1CC91"/>
<evidence type="ECO:0000256" key="9">
    <source>
        <dbReference type="SAM" id="Coils"/>
    </source>
</evidence>
<dbReference type="InterPro" id="IPR018297">
    <property type="entry name" value="A/G_cyclase_CS"/>
</dbReference>
<dbReference type="Gene3D" id="3.90.1520.10">
    <property type="entry name" value="H-NOX domain"/>
    <property type="match status" value="1"/>
</dbReference>
<dbReference type="EC" id="4.6.1.2" evidence="2"/>
<keyword evidence="9" id="KW-0175">Coiled coil</keyword>
<dbReference type="GO" id="GO:0035556">
    <property type="term" value="P:intracellular signal transduction"/>
    <property type="evidence" value="ECO:0007669"/>
    <property type="project" value="InterPro"/>
</dbReference>
<dbReference type="Gene3D" id="3.30.70.1230">
    <property type="entry name" value="Nucleotide cyclase"/>
    <property type="match status" value="1"/>
</dbReference>
<feature type="region of interest" description="Disordered" evidence="10">
    <location>
        <begin position="583"/>
        <end position="605"/>
    </location>
</feature>
<evidence type="ECO:0000256" key="2">
    <source>
        <dbReference type="ARBA" id="ARBA00012202"/>
    </source>
</evidence>
<dbReference type="PANTHER" id="PTHR45655:SF17">
    <property type="entry name" value="GUANYLATE CYCLASE SOLUBLE SUBUNIT BETA-2"/>
    <property type="match status" value="1"/>
</dbReference>
<feature type="compositionally biased region" description="Polar residues" evidence="10">
    <location>
        <begin position="630"/>
        <end position="644"/>
    </location>
</feature>
<dbReference type="Gene3D" id="6.10.250.780">
    <property type="match status" value="1"/>
</dbReference>
<keyword evidence="4" id="KW-0547">Nucleotide-binding</keyword>
<dbReference type="CDD" id="cd07302">
    <property type="entry name" value="CHD"/>
    <property type="match status" value="1"/>
</dbReference>
<dbReference type="PANTHER" id="PTHR45655">
    <property type="entry name" value="GUANYLATE CYCLASE SOLUBLE SUBUNIT BETA-2"/>
    <property type="match status" value="1"/>
</dbReference>
<dbReference type="FunFam" id="3.30.450.260:FF:000002">
    <property type="entry name" value="guanylate cyclase soluble subunit alpha-2"/>
    <property type="match status" value="1"/>
</dbReference>
<comment type="similarity">
    <text evidence="8">Belongs to the adenylyl cyclase class-4/guanylyl cyclase family.</text>
</comment>
<feature type="coiled-coil region" evidence="9">
    <location>
        <begin position="336"/>
        <end position="370"/>
    </location>
</feature>
<dbReference type="GO" id="GO:0005525">
    <property type="term" value="F:GTP binding"/>
    <property type="evidence" value="ECO:0007669"/>
    <property type="project" value="UniProtKB-KW"/>
</dbReference>
<dbReference type="Pfam" id="PF07701">
    <property type="entry name" value="HNOBA"/>
    <property type="match status" value="1"/>
</dbReference>
<name>A0A8D1CC91_PIG</name>
<evidence type="ECO:0000256" key="3">
    <source>
        <dbReference type="ARBA" id="ARBA00022490"/>
    </source>
</evidence>
<keyword evidence="7" id="KW-0141">cGMP biosynthesis</keyword>
<keyword evidence="3" id="KW-0963">Cytoplasm</keyword>
<dbReference type="SUPFAM" id="SSF111126">
    <property type="entry name" value="Ligand-binding domain in the NO signalling and Golgi transport"/>
    <property type="match status" value="1"/>
</dbReference>
<evidence type="ECO:0000256" key="4">
    <source>
        <dbReference type="ARBA" id="ARBA00022741"/>
    </source>
</evidence>
<feature type="region of interest" description="Disordered" evidence="10">
    <location>
        <begin position="622"/>
        <end position="676"/>
    </location>
</feature>
<evidence type="ECO:0000256" key="7">
    <source>
        <dbReference type="ARBA" id="ARBA00023293"/>
    </source>
</evidence>
<dbReference type="InterPro" id="IPR038158">
    <property type="entry name" value="H-NOX_domain_sf"/>
</dbReference>
<evidence type="ECO:0000256" key="8">
    <source>
        <dbReference type="RuleBase" id="RU000405"/>
    </source>
</evidence>